<protein>
    <recommendedName>
        <fullName evidence="4">Glycosyltransferase 2-like domain-containing protein</fullName>
    </recommendedName>
</protein>
<evidence type="ECO:0000256" key="3">
    <source>
        <dbReference type="ARBA" id="ARBA00022679"/>
    </source>
</evidence>
<evidence type="ECO:0000256" key="2">
    <source>
        <dbReference type="ARBA" id="ARBA00022676"/>
    </source>
</evidence>
<dbReference type="InterPro" id="IPR001173">
    <property type="entry name" value="Glyco_trans_2-like"/>
</dbReference>
<gene>
    <name evidence="5" type="ORF">B9Q04_19495</name>
</gene>
<feature type="domain" description="Glycosyltransferase 2-like" evidence="4">
    <location>
        <begin position="5"/>
        <end position="127"/>
    </location>
</feature>
<dbReference type="SUPFAM" id="SSF53448">
    <property type="entry name" value="Nucleotide-diphospho-sugar transferases"/>
    <property type="match status" value="1"/>
</dbReference>
<dbReference type="AlphaFoldDB" id="A0A2R6C0M6"/>
<name>A0A2R6C0M6_9ARCH</name>
<dbReference type="InterPro" id="IPR029044">
    <property type="entry name" value="Nucleotide-diphossugar_trans"/>
</dbReference>
<evidence type="ECO:0000313" key="5">
    <source>
        <dbReference type="EMBL" id="PSO04346.1"/>
    </source>
</evidence>
<dbReference type="Pfam" id="PF00535">
    <property type="entry name" value="Glycos_transf_2"/>
    <property type="match status" value="1"/>
</dbReference>
<reference evidence="5 6" key="1">
    <citation type="submission" date="2017-04" db="EMBL/GenBank/DDBJ databases">
        <title>Novel microbial lineages endemic to geothermal iron-oxide mats fill important gaps in the evolutionary history of Archaea.</title>
        <authorList>
            <person name="Jay Z.J."/>
            <person name="Beam J.P."/>
            <person name="Dlakic M."/>
            <person name="Rusch D.B."/>
            <person name="Kozubal M.A."/>
            <person name="Inskeep W.P."/>
        </authorList>
    </citation>
    <scope>NUCLEOTIDE SEQUENCE [LARGE SCALE GENOMIC DNA]</scope>
    <source>
        <strain evidence="5">BE_D</strain>
    </source>
</reference>
<dbReference type="GO" id="GO:0016757">
    <property type="term" value="F:glycosyltransferase activity"/>
    <property type="evidence" value="ECO:0007669"/>
    <property type="project" value="UniProtKB-KW"/>
</dbReference>
<organism evidence="5 6">
    <name type="scientific">Candidatus Marsarchaeota G2 archaeon BE_D</name>
    <dbReference type="NCBI Taxonomy" id="1978158"/>
    <lineage>
        <taxon>Archaea</taxon>
        <taxon>Candidatus Marsarchaeota</taxon>
        <taxon>Candidatus Marsarchaeota group 2</taxon>
    </lineage>
</organism>
<keyword evidence="2" id="KW-0328">Glycosyltransferase</keyword>
<comment type="similarity">
    <text evidence="1">Belongs to the glycosyltransferase 2 family.</text>
</comment>
<evidence type="ECO:0000259" key="4">
    <source>
        <dbReference type="Pfam" id="PF00535"/>
    </source>
</evidence>
<dbReference type="PANTHER" id="PTHR43179:SF12">
    <property type="entry name" value="GALACTOFURANOSYLTRANSFERASE GLFT2"/>
    <property type="match status" value="1"/>
</dbReference>
<proteinExistence type="inferred from homology"/>
<evidence type="ECO:0000313" key="6">
    <source>
        <dbReference type="Proteomes" id="UP000242015"/>
    </source>
</evidence>
<dbReference type="Proteomes" id="UP000242015">
    <property type="component" value="Unassembled WGS sequence"/>
</dbReference>
<dbReference type="Gene3D" id="3.90.550.10">
    <property type="entry name" value="Spore Coat Polysaccharide Biosynthesis Protein SpsA, Chain A"/>
    <property type="match status" value="1"/>
</dbReference>
<dbReference type="EMBL" id="NEXF01000710">
    <property type="protein sequence ID" value="PSO04346.1"/>
    <property type="molecule type" value="Genomic_DNA"/>
</dbReference>
<keyword evidence="3" id="KW-0808">Transferase</keyword>
<comment type="caution">
    <text evidence="5">The sequence shown here is derived from an EMBL/GenBank/DDBJ whole genome shotgun (WGS) entry which is preliminary data.</text>
</comment>
<accession>A0A2R6C0M6</accession>
<sequence length="318" mass="36995">MPRFTIVIPTHNRYDKLRNLLKSIDFTKPVGLDEIIVVDDSSRKVEIENEFPCLNIHRIVSSERLFISRAKNLGWRKANSDIIFFIDDDNIVNHRTFVPIIDKLAKSKCIGALVPAVLYKNRPDLVWVYATPLAKDRWSHVLIGRNKPRNPKIENRFLDTDALANSSVVKRSVLELTNGFEEKLSVNSSADLCLRIKKMGFKVYAYTGSFIYHDVTPPSGFGWWAEHGAQDPLRVNNELKDWILLMRFLHFKDNLFVFHAMLRSMRFVLPNMLVYIFKGKRPHYLVKNVITGYLDGFSRALKFNYNRYNLSDAWLVTE</sequence>
<dbReference type="PANTHER" id="PTHR43179">
    <property type="entry name" value="RHAMNOSYLTRANSFERASE WBBL"/>
    <property type="match status" value="1"/>
</dbReference>
<evidence type="ECO:0000256" key="1">
    <source>
        <dbReference type="ARBA" id="ARBA00006739"/>
    </source>
</evidence>